<evidence type="ECO:0000313" key="6">
    <source>
        <dbReference type="EMBL" id="TWP29872.1"/>
    </source>
</evidence>
<dbReference type="AlphaFoldDB" id="A0A563DIG4"/>
<dbReference type="PANTHER" id="PTHR30146">
    <property type="entry name" value="LACI-RELATED TRANSCRIPTIONAL REPRESSOR"/>
    <property type="match status" value="1"/>
</dbReference>
<feature type="domain" description="HTH lacI-type" evidence="5">
    <location>
        <begin position="4"/>
        <end position="60"/>
    </location>
</feature>
<evidence type="ECO:0000313" key="7">
    <source>
        <dbReference type="Proteomes" id="UP000319499"/>
    </source>
</evidence>
<dbReference type="InterPro" id="IPR000843">
    <property type="entry name" value="HTH_LacI"/>
</dbReference>
<keyword evidence="2" id="KW-0805">Transcription regulation</keyword>
<organism evidence="6 7">
    <name type="scientific">Apibacter muscae</name>
    <dbReference type="NCBI Taxonomy" id="2509004"/>
    <lineage>
        <taxon>Bacteria</taxon>
        <taxon>Pseudomonadati</taxon>
        <taxon>Bacteroidota</taxon>
        <taxon>Flavobacteriia</taxon>
        <taxon>Flavobacteriales</taxon>
        <taxon>Weeksellaceae</taxon>
        <taxon>Apibacter</taxon>
    </lineage>
</organism>
<dbReference type="SUPFAM" id="SSF53822">
    <property type="entry name" value="Periplasmic binding protein-like I"/>
    <property type="match status" value="1"/>
</dbReference>
<dbReference type="GO" id="GO:0003700">
    <property type="term" value="F:DNA-binding transcription factor activity"/>
    <property type="evidence" value="ECO:0007669"/>
    <property type="project" value="TreeGrafter"/>
</dbReference>
<keyword evidence="7" id="KW-1185">Reference proteome</keyword>
<dbReference type="Proteomes" id="UP000319499">
    <property type="component" value="Unassembled WGS sequence"/>
</dbReference>
<dbReference type="Pfam" id="PF00356">
    <property type="entry name" value="LacI"/>
    <property type="match status" value="1"/>
</dbReference>
<dbReference type="Gene3D" id="3.40.50.2300">
    <property type="match status" value="2"/>
</dbReference>
<dbReference type="GO" id="GO:0000976">
    <property type="term" value="F:transcription cis-regulatory region binding"/>
    <property type="evidence" value="ECO:0007669"/>
    <property type="project" value="TreeGrafter"/>
</dbReference>
<evidence type="ECO:0000256" key="2">
    <source>
        <dbReference type="ARBA" id="ARBA00023015"/>
    </source>
</evidence>
<gene>
    <name evidence="6" type="ORF">ETU09_02510</name>
</gene>
<dbReference type="SMART" id="SM00354">
    <property type="entry name" value="HTH_LACI"/>
    <property type="match status" value="1"/>
</dbReference>
<comment type="caution">
    <text evidence="6">The sequence shown here is derived from an EMBL/GenBank/DDBJ whole genome shotgun (WGS) entry which is preliminary data.</text>
</comment>
<dbReference type="SUPFAM" id="SSF47413">
    <property type="entry name" value="lambda repressor-like DNA-binding domains"/>
    <property type="match status" value="1"/>
</dbReference>
<keyword evidence="3" id="KW-0238">DNA-binding</keyword>
<evidence type="ECO:0000256" key="1">
    <source>
        <dbReference type="ARBA" id="ARBA00022491"/>
    </source>
</evidence>
<evidence type="ECO:0000256" key="4">
    <source>
        <dbReference type="ARBA" id="ARBA00023163"/>
    </source>
</evidence>
<sequence length="336" mass="38330">MKKASIKDVALKAEVSTALVSYVMNNKHINRISKETAERVRQAAKELNYRPNKIAQSLKSNKTNTIALLVADISNPFASQIARIIEDETSKRGYAVLIGSSDENPEKLQQLIEVFLNRQVDGFIIIPVINSENSIKELIKTKIPVVLIDRYFNDVQVPVITTNNYGISYQSIEYLIKTGKKNIGILVYDVELAHLKERIKGYRRALEDRGLPFRDENIKFINEKNIQAEVEKAMDELLKSNNNSIDAIFFTTNKLAIAGLKNIVKRDIKIPQEIAILTFDESEAFEVFNPPLTYIKQPLQEISKESVEILMQIIENKNLNHKPRVFNSKLMIRQST</sequence>
<accession>A0A563DIG4</accession>
<dbReference type="Gene3D" id="1.10.260.40">
    <property type="entry name" value="lambda repressor-like DNA-binding domains"/>
    <property type="match status" value="1"/>
</dbReference>
<name>A0A563DIG4_9FLAO</name>
<dbReference type="InterPro" id="IPR028082">
    <property type="entry name" value="Peripla_BP_I"/>
</dbReference>
<dbReference type="CDD" id="cd01392">
    <property type="entry name" value="HTH_LacI"/>
    <property type="match status" value="1"/>
</dbReference>
<dbReference type="PROSITE" id="PS50932">
    <property type="entry name" value="HTH_LACI_2"/>
    <property type="match status" value="1"/>
</dbReference>
<keyword evidence="1" id="KW-0678">Repressor</keyword>
<evidence type="ECO:0000256" key="3">
    <source>
        <dbReference type="ARBA" id="ARBA00023125"/>
    </source>
</evidence>
<proteinExistence type="predicted"/>
<dbReference type="InterPro" id="IPR010982">
    <property type="entry name" value="Lambda_DNA-bd_dom_sf"/>
</dbReference>
<dbReference type="CDD" id="cd19977">
    <property type="entry name" value="PBP1_EndR-like"/>
    <property type="match status" value="1"/>
</dbReference>
<dbReference type="Pfam" id="PF00532">
    <property type="entry name" value="Peripla_BP_1"/>
    <property type="match status" value="1"/>
</dbReference>
<evidence type="ECO:0000259" key="5">
    <source>
        <dbReference type="PROSITE" id="PS50932"/>
    </source>
</evidence>
<reference evidence="6 7" key="1">
    <citation type="submission" date="2019-02" db="EMBL/GenBank/DDBJ databases">
        <title>Apibacter muscae sp. nov.: a novel member of the house fly microbiota.</title>
        <authorList>
            <person name="Park R."/>
        </authorList>
    </citation>
    <scope>NUCLEOTIDE SEQUENCE [LARGE SCALE GENOMIC DNA]</scope>
    <source>
        <strain evidence="6 7">AL1</strain>
    </source>
</reference>
<dbReference type="OrthoDB" id="9803256at2"/>
<dbReference type="EMBL" id="SELH01000013">
    <property type="protein sequence ID" value="TWP29872.1"/>
    <property type="molecule type" value="Genomic_DNA"/>
</dbReference>
<dbReference type="RefSeq" id="WP_146261562.1">
    <property type="nucleotide sequence ID" value="NZ_SELG01000029.1"/>
</dbReference>
<protein>
    <submittedName>
        <fullName evidence="6">LacI family transcriptional regulator</fullName>
    </submittedName>
</protein>
<keyword evidence="4" id="KW-0804">Transcription</keyword>
<dbReference type="PANTHER" id="PTHR30146:SF148">
    <property type="entry name" value="HTH-TYPE TRANSCRIPTIONAL REPRESSOR PURR-RELATED"/>
    <property type="match status" value="1"/>
</dbReference>
<dbReference type="InterPro" id="IPR001761">
    <property type="entry name" value="Peripla_BP/Lac1_sug-bd_dom"/>
</dbReference>